<organism evidence="9">
    <name type="scientific">gut metagenome</name>
    <dbReference type="NCBI Taxonomy" id="749906"/>
    <lineage>
        <taxon>unclassified sequences</taxon>
        <taxon>metagenomes</taxon>
        <taxon>organismal metagenomes</taxon>
    </lineage>
</organism>
<dbReference type="InterPro" id="IPR036771">
    <property type="entry name" value="ATPsynth_dsu/esu_N"/>
</dbReference>
<evidence type="ECO:0000256" key="7">
    <source>
        <dbReference type="ARBA" id="ARBA00023310"/>
    </source>
</evidence>
<comment type="similarity">
    <text evidence="2">Belongs to the ATPase epsilon chain family.</text>
</comment>
<keyword evidence="6" id="KW-0139">CF(1)</keyword>
<reference evidence="9" key="1">
    <citation type="journal article" date="2012" name="PLoS ONE">
        <title>Gene sets for utilization of primary and secondary nutrition supplies in the distal gut of endangered iberian lynx.</title>
        <authorList>
            <person name="Alcaide M."/>
            <person name="Messina E."/>
            <person name="Richter M."/>
            <person name="Bargiela R."/>
            <person name="Peplies J."/>
            <person name="Huws S.A."/>
            <person name="Newbold C.J."/>
            <person name="Golyshin P.N."/>
            <person name="Simon M.A."/>
            <person name="Lopez G."/>
            <person name="Yakimov M.M."/>
            <person name="Ferrer M."/>
        </authorList>
    </citation>
    <scope>NUCLEOTIDE SEQUENCE</scope>
</reference>
<evidence type="ECO:0000256" key="6">
    <source>
        <dbReference type="ARBA" id="ARBA00023196"/>
    </source>
</evidence>
<proteinExistence type="inferred from homology"/>
<keyword evidence="4" id="KW-0406">Ion transport</keyword>
<dbReference type="InterPro" id="IPR001469">
    <property type="entry name" value="ATP_synth_F1_dsu/esu"/>
</dbReference>
<protein>
    <submittedName>
        <fullName evidence="9">ATP synthase, Delta/Epsilon chain, beta-sandwich domain protein</fullName>
    </submittedName>
</protein>
<dbReference type="CDD" id="cd12152">
    <property type="entry name" value="F1-ATPase_delta"/>
    <property type="match status" value="1"/>
</dbReference>
<dbReference type="SUPFAM" id="SSF51344">
    <property type="entry name" value="Epsilon subunit of F1F0-ATP synthase N-terminal domain"/>
    <property type="match status" value="1"/>
</dbReference>
<dbReference type="PANTHER" id="PTHR13822:SF10">
    <property type="entry name" value="ATP SYNTHASE EPSILON CHAIN, CHLOROPLASTIC"/>
    <property type="match status" value="1"/>
</dbReference>
<accession>J9FKT7</accession>
<name>J9FKT7_9ZZZZ</name>
<evidence type="ECO:0000256" key="1">
    <source>
        <dbReference type="ARBA" id="ARBA00004170"/>
    </source>
</evidence>
<dbReference type="EMBL" id="AMCI01008961">
    <property type="protein sequence ID" value="EJW90237.1"/>
    <property type="molecule type" value="Genomic_DNA"/>
</dbReference>
<dbReference type="AlphaFoldDB" id="J9FKT7"/>
<comment type="caution">
    <text evidence="9">The sequence shown here is derived from an EMBL/GenBank/DDBJ whole genome shotgun (WGS) entry which is preliminary data.</text>
</comment>
<dbReference type="InterPro" id="IPR020546">
    <property type="entry name" value="ATP_synth_F1_dsu/esu_N"/>
</dbReference>
<feature type="domain" description="ATP synthase F1 complex delta/epsilon subunit N-terminal" evidence="8">
    <location>
        <begin position="4"/>
        <end position="81"/>
    </location>
</feature>
<dbReference type="GO" id="GO:0046933">
    <property type="term" value="F:proton-transporting ATP synthase activity, rotational mechanism"/>
    <property type="evidence" value="ECO:0007669"/>
    <property type="project" value="InterPro"/>
</dbReference>
<dbReference type="GO" id="GO:0045259">
    <property type="term" value="C:proton-transporting ATP synthase complex"/>
    <property type="evidence" value="ECO:0007669"/>
    <property type="project" value="UniProtKB-KW"/>
</dbReference>
<evidence type="ECO:0000313" key="9">
    <source>
        <dbReference type="EMBL" id="EJW90237.1"/>
    </source>
</evidence>
<keyword evidence="3" id="KW-0813">Transport</keyword>
<sequence length="81" mass="8795">MKALHLTVVSPEKELFSGEVERVTLPGTLGSFTILEHHAPIVSSLQAGKLTYVTLDGEEHTSEVQGGFMEMSYDTLSVCVD</sequence>
<evidence type="ECO:0000256" key="4">
    <source>
        <dbReference type="ARBA" id="ARBA00023065"/>
    </source>
</evidence>
<evidence type="ECO:0000256" key="2">
    <source>
        <dbReference type="ARBA" id="ARBA00005712"/>
    </source>
</evidence>
<dbReference type="PANTHER" id="PTHR13822">
    <property type="entry name" value="ATP SYNTHASE DELTA/EPSILON CHAIN"/>
    <property type="match status" value="1"/>
</dbReference>
<comment type="subcellular location">
    <subcellularLocation>
        <location evidence="1">Membrane</location>
        <topology evidence="1">Peripheral membrane protein</topology>
    </subcellularLocation>
</comment>
<keyword evidence="7" id="KW-0066">ATP synthesis</keyword>
<evidence type="ECO:0000256" key="5">
    <source>
        <dbReference type="ARBA" id="ARBA00023136"/>
    </source>
</evidence>
<evidence type="ECO:0000256" key="3">
    <source>
        <dbReference type="ARBA" id="ARBA00022448"/>
    </source>
</evidence>
<dbReference type="Pfam" id="PF02823">
    <property type="entry name" value="ATP-synt_DE_N"/>
    <property type="match status" value="1"/>
</dbReference>
<evidence type="ECO:0000259" key="8">
    <source>
        <dbReference type="Pfam" id="PF02823"/>
    </source>
</evidence>
<gene>
    <name evidence="9" type="ORF">EVA_21661</name>
</gene>
<keyword evidence="5" id="KW-0472">Membrane</keyword>
<dbReference type="Gene3D" id="2.60.15.10">
    <property type="entry name" value="F0F1 ATP synthase delta/epsilon subunit, N-terminal"/>
    <property type="match status" value="1"/>
</dbReference>